<dbReference type="OrthoDB" id="9805185at2"/>
<dbReference type="SUPFAM" id="SSF53697">
    <property type="entry name" value="SIS domain"/>
    <property type="match status" value="1"/>
</dbReference>
<dbReference type="CDD" id="cd05013">
    <property type="entry name" value="SIS_RpiR"/>
    <property type="match status" value="1"/>
</dbReference>
<dbReference type="GO" id="GO:0016853">
    <property type="term" value="F:isomerase activity"/>
    <property type="evidence" value="ECO:0007669"/>
    <property type="project" value="UniProtKB-KW"/>
</dbReference>
<organism evidence="2 3">
    <name type="scientific">Candidatus Cryosericum septentrionale</name>
    <dbReference type="NCBI Taxonomy" id="2290913"/>
    <lineage>
        <taxon>Bacteria</taxon>
        <taxon>Pseudomonadati</taxon>
        <taxon>Caldisericota/Cryosericota group</taxon>
        <taxon>Candidatus Cryosericota</taxon>
        <taxon>Candidatus Cryosericia</taxon>
        <taxon>Candidatus Cryosericales</taxon>
        <taxon>Candidatus Cryosericaceae</taxon>
        <taxon>Candidatus Cryosericum</taxon>
    </lineage>
</organism>
<dbReference type="PANTHER" id="PTHR30390:SF7">
    <property type="entry name" value="PHOSPHOHEPTOSE ISOMERASE"/>
    <property type="match status" value="1"/>
</dbReference>
<dbReference type="PROSITE" id="PS51464">
    <property type="entry name" value="SIS"/>
    <property type="match status" value="1"/>
</dbReference>
<dbReference type="InterPro" id="IPR046348">
    <property type="entry name" value="SIS_dom_sf"/>
</dbReference>
<feature type="domain" description="SIS" evidence="1">
    <location>
        <begin position="34"/>
        <end position="214"/>
    </location>
</feature>
<protein>
    <submittedName>
        <fullName evidence="2">Sugar isomerase domain-containing protein</fullName>
    </submittedName>
</protein>
<dbReference type="NCBIfam" id="NF002805">
    <property type="entry name" value="PRK02947.1"/>
    <property type="match status" value="1"/>
</dbReference>
<dbReference type="InterPro" id="IPR001347">
    <property type="entry name" value="SIS_dom"/>
</dbReference>
<proteinExistence type="predicted"/>
<dbReference type="AlphaFoldDB" id="A0A398DMV1"/>
<dbReference type="PANTHER" id="PTHR30390">
    <property type="entry name" value="SEDOHEPTULOSE 7-PHOSPHATE ISOMERASE / DNAA INITIATOR-ASSOCIATING FACTOR FOR REPLICATION INITIATION"/>
    <property type="match status" value="1"/>
</dbReference>
<dbReference type="GO" id="GO:0097367">
    <property type="term" value="F:carbohydrate derivative binding"/>
    <property type="evidence" value="ECO:0007669"/>
    <property type="project" value="InterPro"/>
</dbReference>
<dbReference type="Pfam" id="PF13580">
    <property type="entry name" value="SIS_2"/>
    <property type="match status" value="1"/>
</dbReference>
<comment type="caution">
    <text evidence="2">The sequence shown here is derived from an EMBL/GenBank/DDBJ whole genome shotgun (WGS) entry which is preliminary data.</text>
</comment>
<dbReference type="InterPro" id="IPR035472">
    <property type="entry name" value="RpiR-like_SIS"/>
</dbReference>
<sequence length="248" mass="27124">MSKLSKEYLKQVINLIEKISVEEEDAINQAANMMADAIQKGHKIFAFGCSHSSLPVQDIYYRAGGLMLINPIFAPGIASLDIHPVTMTSGLERLEGLAKVLLDNYPTQKDDVLILVSVSGRNAVPIEMAKIAKERGTKVIGVTSRKYTEGVTSRHSSGRKMYEYADVVLDNKVDKGDAVIEVEGVAERFTPASGVTSTALLHALITATIEELLKRGITPPIYVAANVDGGEEHNAKLKQQYKDQILNW</sequence>
<dbReference type="GO" id="GO:1901135">
    <property type="term" value="P:carbohydrate derivative metabolic process"/>
    <property type="evidence" value="ECO:0007669"/>
    <property type="project" value="InterPro"/>
</dbReference>
<dbReference type="RefSeq" id="WP_119086195.1">
    <property type="nucleotide sequence ID" value="NZ_QXIY01000033.1"/>
</dbReference>
<dbReference type="Gene3D" id="3.40.50.10490">
    <property type="entry name" value="Glucose-6-phosphate isomerase like protein, domain 1"/>
    <property type="match status" value="1"/>
</dbReference>
<evidence type="ECO:0000313" key="2">
    <source>
        <dbReference type="EMBL" id="RIE16280.1"/>
    </source>
</evidence>
<evidence type="ECO:0000259" key="1">
    <source>
        <dbReference type="PROSITE" id="PS51464"/>
    </source>
</evidence>
<evidence type="ECO:0000313" key="3">
    <source>
        <dbReference type="Proteomes" id="UP000266113"/>
    </source>
</evidence>
<keyword evidence="3" id="KW-1185">Reference proteome</keyword>
<keyword evidence="2" id="KW-0413">Isomerase</keyword>
<accession>A0A398DMV1</accession>
<name>A0A398DMV1_9BACT</name>
<dbReference type="InterPro" id="IPR050099">
    <property type="entry name" value="SIS_GmhA/DiaA_subfam"/>
</dbReference>
<gene>
    <name evidence="2" type="ORF">SMC1_07675</name>
</gene>
<dbReference type="EMBL" id="QXIY01000033">
    <property type="protein sequence ID" value="RIE16280.1"/>
    <property type="molecule type" value="Genomic_DNA"/>
</dbReference>
<dbReference type="Proteomes" id="UP000266113">
    <property type="component" value="Unassembled WGS sequence"/>
</dbReference>
<reference evidence="2 3" key="1">
    <citation type="submission" date="2018-09" db="EMBL/GenBank/DDBJ databases">
        <title>Discovery and Ecogenomic Context for Candidatus Cryosericales, a Global Caldiserica Order Active in Thawing Permafrost.</title>
        <authorList>
            <person name="Martinez M.A."/>
            <person name="Woodcroft B.J."/>
            <person name="Ignacio Espinoza J.C."/>
            <person name="Zayed A."/>
            <person name="Singleton C.M."/>
            <person name="Boyd J."/>
            <person name="Li Y.-F."/>
            <person name="Purvine S."/>
            <person name="Maughan H."/>
            <person name="Hodgkins S.B."/>
            <person name="Anderson D."/>
            <person name="Sederholm M."/>
            <person name="Temperton B."/>
            <person name="Saleska S.R."/>
            <person name="Tyson G.W."/>
            <person name="Rich V.I."/>
        </authorList>
    </citation>
    <scope>NUCLEOTIDE SEQUENCE [LARGE SCALE GENOMIC DNA]</scope>
    <source>
        <strain evidence="2 3">SMC1</strain>
    </source>
</reference>